<dbReference type="Pfam" id="PF20036">
    <property type="entry name" value="Gp13-like"/>
    <property type="match status" value="1"/>
</dbReference>
<dbReference type="InterPro" id="IPR045404">
    <property type="entry name" value="Gp13-like"/>
</dbReference>
<reference evidence="1 2" key="1">
    <citation type="submission" date="2015-11" db="EMBL/GenBank/DDBJ databases">
        <authorList>
            <person name="Sahl J."/>
            <person name="Wagner D."/>
            <person name="Keim P."/>
        </authorList>
    </citation>
    <scope>NUCLEOTIDE SEQUENCE [LARGE SCALE GENOMIC DNA]</scope>
    <source>
        <strain evidence="1 2">MSMB1157</strain>
    </source>
</reference>
<dbReference type="AlphaFoldDB" id="A0AA40UVM6"/>
<evidence type="ECO:0008006" key="3">
    <source>
        <dbReference type="Google" id="ProtNLM"/>
    </source>
</evidence>
<dbReference type="SUPFAM" id="SSF56563">
    <property type="entry name" value="Major capsid protein gp5"/>
    <property type="match status" value="1"/>
</dbReference>
<evidence type="ECO:0000313" key="1">
    <source>
        <dbReference type="EMBL" id="KWZ53295.1"/>
    </source>
</evidence>
<dbReference type="RefSeq" id="WP_060969599.1">
    <property type="nucleotide sequence ID" value="NZ_CM003772.1"/>
</dbReference>
<accession>A0AA40UVM6</accession>
<name>A0AA40UVM6_9BURK</name>
<evidence type="ECO:0000313" key="2">
    <source>
        <dbReference type="Proteomes" id="UP000070119"/>
    </source>
</evidence>
<protein>
    <recommendedName>
        <fullName evidence="3">Major capsid protein</fullName>
    </recommendedName>
</protein>
<gene>
    <name evidence="1" type="ORF">WK57_30370</name>
</gene>
<organism evidence="1 2">
    <name type="scientific">Burkholderia ubonensis</name>
    <dbReference type="NCBI Taxonomy" id="101571"/>
    <lineage>
        <taxon>Bacteria</taxon>
        <taxon>Pseudomonadati</taxon>
        <taxon>Pseudomonadota</taxon>
        <taxon>Betaproteobacteria</taxon>
        <taxon>Burkholderiales</taxon>
        <taxon>Burkholderiaceae</taxon>
        <taxon>Burkholderia</taxon>
        <taxon>Burkholderia cepacia complex</taxon>
    </lineage>
</organism>
<comment type="caution">
    <text evidence="1">The sequence shown here is derived from an EMBL/GenBank/DDBJ whole genome shotgun (WGS) entry which is preliminary data.</text>
</comment>
<proteinExistence type="predicted"/>
<dbReference type="EMBL" id="LNJU01000005">
    <property type="protein sequence ID" value="KWZ53295.1"/>
    <property type="molecule type" value="Genomic_DNA"/>
</dbReference>
<sequence>MTYGLAGGFKVYQDQFQTGIVETLTQNSNAFNEASQGAIQLSTISRRGDFSQEAFFQVLAGMVSRRDTTSQSAAADQNLTQDEWISVKLNRKIGPVNQSRDSFRKIMMGKTEEEMSFILGQMAGKGMQLDMLNTAVLAARAALAAQASVYRPVAAAGTMKTTALVDGLAAFGDAASQIVCWVMHSKTYYDLVKEQITNNIFGVSNFAVANASPVTLNRPVLVTDSDSLLVSSGSGSTATTDYFTLGLTAGGAIVENTEEEELIVQDVTGNENLAVRMQGEFAYNVGVKGFKWDLSQGANPTNAALGNGANWKAVRQSFKDFAGVVIKSK</sequence>
<dbReference type="Proteomes" id="UP000070119">
    <property type="component" value="Chromosome 2"/>
</dbReference>